<comment type="subcellular location">
    <subcellularLocation>
        <location evidence="1">Cytoplasm</location>
    </subcellularLocation>
</comment>
<comment type="pathway">
    <text evidence="1">Cofactor biosynthesis; ubiquinone biosynthesis.</text>
</comment>
<dbReference type="GO" id="GO:0006744">
    <property type="term" value="P:ubiquinone biosynthetic process"/>
    <property type="evidence" value="ECO:0007669"/>
    <property type="project" value="UniProtKB-UniRule"/>
</dbReference>
<dbReference type="InterPro" id="IPR007475">
    <property type="entry name" value="UbiK"/>
</dbReference>
<comment type="similarity">
    <text evidence="1">Belongs to the UbiK family.</text>
</comment>
<dbReference type="PANTHER" id="PTHR38040">
    <property type="entry name" value="UBIQUINONE BIOSYNTHESIS ACCESSORY FACTOR UBIK"/>
    <property type="match status" value="1"/>
</dbReference>
<keyword evidence="1" id="KW-0175">Coiled coil</keyword>
<keyword evidence="1" id="KW-0963">Cytoplasm</keyword>
<evidence type="ECO:0000313" key="2">
    <source>
        <dbReference type="EMBL" id="RMA80279.1"/>
    </source>
</evidence>
<dbReference type="RefSeq" id="WP_121876952.1">
    <property type="nucleotide sequence ID" value="NZ_REFJ01000003.1"/>
</dbReference>
<comment type="function">
    <text evidence="1">Required for efficient ubiquinone (coenzyme Q) biosynthesis. UbiK is probably an accessory factor of Ubi enzymes and facilitates ubiquinone biosynthesis by acting as an assembly factor, a targeting factor, or both.</text>
</comment>
<dbReference type="Pfam" id="PF04380">
    <property type="entry name" value="BMFP"/>
    <property type="match status" value="1"/>
</dbReference>
<accession>A0A3M0A9U6</accession>
<feature type="coiled-coil region" evidence="1">
    <location>
        <begin position="48"/>
        <end position="75"/>
    </location>
</feature>
<keyword evidence="1" id="KW-0831">Ubiquinone biosynthesis</keyword>
<dbReference type="EMBL" id="REFJ01000003">
    <property type="protein sequence ID" value="RMA80279.1"/>
    <property type="molecule type" value="Genomic_DNA"/>
</dbReference>
<name>A0A3M0A9U6_9GAMM</name>
<organism evidence="2 3">
    <name type="scientific">Umboniibacter marinipuniceus</name>
    <dbReference type="NCBI Taxonomy" id="569599"/>
    <lineage>
        <taxon>Bacteria</taxon>
        <taxon>Pseudomonadati</taxon>
        <taxon>Pseudomonadota</taxon>
        <taxon>Gammaproteobacteria</taxon>
        <taxon>Cellvibrionales</taxon>
        <taxon>Cellvibrionaceae</taxon>
        <taxon>Umboniibacter</taxon>
    </lineage>
</organism>
<dbReference type="PANTHER" id="PTHR38040:SF1">
    <property type="entry name" value="UBIQUINONE BIOSYNTHESIS ACCESSORY FACTOR UBIK"/>
    <property type="match status" value="1"/>
</dbReference>
<dbReference type="HAMAP" id="MF_02216">
    <property type="entry name" value="UbiK"/>
    <property type="match status" value="1"/>
</dbReference>
<dbReference type="UniPathway" id="UPA00232"/>
<dbReference type="Proteomes" id="UP000267187">
    <property type="component" value="Unassembled WGS sequence"/>
</dbReference>
<evidence type="ECO:0000256" key="1">
    <source>
        <dbReference type="HAMAP-Rule" id="MF_02216"/>
    </source>
</evidence>
<gene>
    <name evidence="1" type="primary">ubiK</name>
    <name evidence="2" type="ORF">DFR27_1645</name>
</gene>
<dbReference type="AlphaFoldDB" id="A0A3M0A9U6"/>
<reference evidence="2 3" key="1">
    <citation type="submission" date="2018-10" db="EMBL/GenBank/DDBJ databases">
        <title>Genomic Encyclopedia of Type Strains, Phase IV (KMG-IV): sequencing the most valuable type-strain genomes for metagenomic binning, comparative biology and taxonomic classification.</title>
        <authorList>
            <person name="Goeker M."/>
        </authorList>
    </citation>
    <scope>NUCLEOTIDE SEQUENCE [LARGE SCALE GENOMIC DNA]</scope>
    <source>
        <strain evidence="2 3">DSM 25080</strain>
    </source>
</reference>
<sequence length="75" mass="8868">MQKPNFTTITNQLREVFNSSAIEDTEAHVKSLLQSQLRKMDVVSREEFDAQSAVLMRTRERLQNLERQFEALEKR</sequence>
<keyword evidence="3" id="KW-1185">Reference proteome</keyword>
<comment type="caution">
    <text evidence="2">The sequence shown here is derived from an EMBL/GenBank/DDBJ whole genome shotgun (WGS) entry which is preliminary data.</text>
</comment>
<proteinExistence type="inferred from homology"/>
<dbReference type="GO" id="GO:0005829">
    <property type="term" value="C:cytosol"/>
    <property type="evidence" value="ECO:0007669"/>
    <property type="project" value="TreeGrafter"/>
</dbReference>
<protein>
    <recommendedName>
        <fullName evidence="1">Ubiquinone biosynthesis accessory factor UbiK</fullName>
    </recommendedName>
</protein>
<evidence type="ECO:0000313" key="3">
    <source>
        <dbReference type="Proteomes" id="UP000267187"/>
    </source>
</evidence>
<dbReference type="OrthoDB" id="5297354at2"/>